<keyword evidence="6" id="KW-0843">Virulence</keyword>
<keyword evidence="4 8" id="KW-0812">Transmembrane</keyword>
<evidence type="ECO:0000256" key="3">
    <source>
        <dbReference type="ARBA" id="ARBA00022475"/>
    </source>
</evidence>
<gene>
    <name evidence="9" type="primary">sctS</name>
    <name evidence="9" type="ORF">RY831_16270</name>
</gene>
<comment type="caution">
    <text evidence="9">The sequence shown here is derived from an EMBL/GenBank/DDBJ whole genome shotgun (WGS) entry which is preliminary data.</text>
</comment>
<evidence type="ECO:0000256" key="7">
    <source>
        <dbReference type="ARBA" id="ARBA00023136"/>
    </source>
</evidence>
<dbReference type="PIRSF" id="PIRSF004669">
    <property type="entry name" value="FliQ"/>
    <property type="match status" value="1"/>
</dbReference>
<evidence type="ECO:0000256" key="6">
    <source>
        <dbReference type="ARBA" id="ARBA00023026"/>
    </source>
</evidence>
<dbReference type="PANTHER" id="PTHR34040">
    <property type="entry name" value="FLAGELLAR BIOSYNTHETIC PROTEIN FLIQ"/>
    <property type="match status" value="1"/>
</dbReference>
<accession>A0ABU6JB11</accession>
<dbReference type="InterPro" id="IPR006306">
    <property type="entry name" value="T3SS_HrpO"/>
</dbReference>
<name>A0ABU6JB11_9BURK</name>
<dbReference type="NCBIfam" id="TIGR01403">
    <property type="entry name" value="fliQ_rel_III"/>
    <property type="match status" value="1"/>
</dbReference>
<feature type="transmembrane region" description="Helical" evidence="8">
    <location>
        <begin position="13"/>
        <end position="37"/>
    </location>
</feature>
<dbReference type="RefSeq" id="WP_326507436.1">
    <property type="nucleotide sequence ID" value="NZ_JAWIIV010000013.1"/>
</dbReference>
<feature type="transmembrane region" description="Helical" evidence="8">
    <location>
        <begin position="49"/>
        <end position="69"/>
    </location>
</feature>
<dbReference type="Pfam" id="PF01313">
    <property type="entry name" value="Bac_export_3"/>
    <property type="match status" value="1"/>
</dbReference>
<evidence type="ECO:0000256" key="2">
    <source>
        <dbReference type="ARBA" id="ARBA00006156"/>
    </source>
</evidence>
<organism evidence="9 10">
    <name type="scientific">Noviherbaspirillum album</name>
    <dbReference type="NCBI Taxonomy" id="3080276"/>
    <lineage>
        <taxon>Bacteria</taxon>
        <taxon>Pseudomonadati</taxon>
        <taxon>Pseudomonadota</taxon>
        <taxon>Betaproteobacteria</taxon>
        <taxon>Burkholderiales</taxon>
        <taxon>Oxalobacteraceae</taxon>
        <taxon>Noviherbaspirillum</taxon>
    </lineage>
</organism>
<evidence type="ECO:0000313" key="9">
    <source>
        <dbReference type="EMBL" id="MEC4720720.1"/>
    </source>
</evidence>
<dbReference type="PANTHER" id="PTHR34040:SF7">
    <property type="entry name" value="SURFACE PRESENTATION OF ANTIGENS PROTEIN SPAQ"/>
    <property type="match status" value="1"/>
</dbReference>
<proteinExistence type="inferred from homology"/>
<keyword evidence="7 8" id="KW-0472">Membrane</keyword>
<protein>
    <submittedName>
        <fullName evidence="9">Type III secretion system export apparatus subunit SctS</fullName>
    </submittedName>
</protein>
<evidence type="ECO:0000256" key="5">
    <source>
        <dbReference type="ARBA" id="ARBA00022989"/>
    </source>
</evidence>
<comment type="similarity">
    <text evidence="2">Belongs to the FliQ/MopD/SpaQ family.</text>
</comment>
<keyword evidence="10" id="KW-1185">Reference proteome</keyword>
<dbReference type="EMBL" id="JAWIIV010000013">
    <property type="protein sequence ID" value="MEC4720720.1"/>
    <property type="molecule type" value="Genomic_DNA"/>
</dbReference>
<comment type="subcellular location">
    <subcellularLocation>
        <location evidence="1">Cell membrane</location>
        <topology evidence="1">Multi-pass membrane protein</topology>
    </subcellularLocation>
</comment>
<evidence type="ECO:0000256" key="1">
    <source>
        <dbReference type="ARBA" id="ARBA00004651"/>
    </source>
</evidence>
<sequence>MTTPDLVSYLTKAFYLTLWLSLPPILVAALVGTLVSLLQALTQIQEQTLSFAIKLIAVWVVLLLVARWIGGELYNYTQSVFAVIMHVR</sequence>
<evidence type="ECO:0000256" key="8">
    <source>
        <dbReference type="SAM" id="Phobius"/>
    </source>
</evidence>
<reference evidence="9 10" key="1">
    <citation type="submission" date="2023-10" db="EMBL/GenBank/DDBJ databases">
        <title>Noviherbaspirillum sp. CPCC 100848 genome assembly.</title>
        <authorList>
            <person name="Li X.Y."/>
            <person name="Fang X.M."/>
        </authorList>
    </citation>
    <scope>NUCLEOTIDE SEQUENCE [LARGE SCALE GENOMIC DNA]</scope>
    <source>
        <strain evidence="9 10">CPCC 100848</strain>
    </source>
</reference>
<dbReference type="PRINTS" id="PR00952">
    <property type="entry name" value="TYPE3IMQPROT"/>
</dbReference>
<evidence type="ECO:0000313" key="10">
    <source>
        <dbReference type="Proteomes" id="UP001352263"/>
    </source>
</evidence>
<dbReference type="Proteomes" id="UP001352263">
    <property type="component" value="Unassembled WGS sequence"/>
</dbReference>
<dbReference type="InterPro" id="IPR002191">
    <property type="entry name" value="Bac_export_3"/>
</dbReference>
<keyword evidence="5 8" id="KW-1133">Transmembrane helix</keyword>
<keyword evidence="3" id="KW-1003">Cell membrane</keyword>
<evidence type="ECO:0000256" key="4">
    <source>
        <dbReference type="ARBA" id="ARBA00022692"/>
    </source>
</evidence>